<evidence type="ECO:0000313" key="3">
    <source>
        <dbReference type="Proteomes" id="UP001238163"/>
    </source>
</evidence>
<evidence type="ECO:0000256" key="1">
    <source>
        <dbReference type="SAM" id="MobiDB-lite"/>
    </source>
</evidence>
<protein>
    <submittedName>
        <fullName evidence="2">Uncharacterized protein</fullName>
    </submittedName>
</protein>
<proteinExistence type="predicted"/>
<feature type="region of interest" description="Disordered" evidence="1">
    <location>
        <begin position="1"/>
        <end position="26"/>
    </location>
</feature>
<accession>A0AAE3VG54</accession>
<evidence type="ECO:0000313" key="2">
    <source>
        <dbReference type="EMBL" id="MDQ0289835.1"/>
    </source>
</evidence>
<gene>
    <name evidence="2" type="ORF">J3R75_001942</name>
</gene>
<dbReference type="EMBL" id="JAUSVL010000001">
    <property type="protein sequence ID" value="MDQ0289835.1"/>
    <property type="molecule type" value="Genomic_DNA"/>
</dbReference>
<comment type="caution">
    <text evidence="2">The sequence shown here is derived from an EMBL/GenBank/DDBJ whole genome shotgun (WGS) entry which is preliminary data.</text>
</comment>
<keyword evidence="3" id="KW-1185">Reference proteome</keyword>
<dbReference type="Proteomes" id="UP001238163">
    <property type="component" value="Unassembled WGS sequence"/>
</dbReference>
<feature type="compositionally biased region" description="Basic and acidic residues" evidence="1">
    <location>
        <begin position="15"/>
        <end position="25"/>
    </location>
</feature>
<dbReference type="AlphaFoldDB" id="A0AAE3VG54"/>
<name>A0AAE3VG54_9BACT</name>
<reference evidence="2" key="1">
    <citation type="submission" date="2023-07" db="EMBL/GenBank/DDBJ databases">
        <title>Genomic Encyclopedia of Type Strains, Phase IV (KMG-IV): sequencing the most valuable type-strain genomes for metagenomic binning, comparative biology and taxonomic classification.</title>
        <authorList>
            <person name="Goeker M."/>
        </authorList>
    </citation>
    <scope>NUCLEOTIDE SEQUENCE</scope>
    <source>
        <strain evidence="2">DSM 24202</strain>
    </source>
</reference>
<organism evidence="2 3">
    <name type="scientific">Oligosphaera ethanolica</name>
    <dbReference type="NCBI Taxonomy" id="760260"/>
    <lineage>
        <taxon>Bacteria</taxon>
        <taxon>Pseudomonadati</taxon>
        <taxon>Lentisphaerota</taxon>
        <taxon>Oligosphaeria</taxon>
        <taxon>Oligosphaerales</taxon>
        <taxon>Oligosphaeraceae</taxon>
        <taxon>Oligosphaera</taxon>
    </lineage>
</organism>
<sequence>MSRLVGVGGTPTPRPGEERRSRTGEALDCQTTNLKKICGNLWNLWIKKAPRSTALDYQTTNLKKNL</sequence>